<evidence type="ECO:0000256" key="1">
    <source>
        <dbReference type="SAM" id="MobiDB-lite"/>
    </source>
</evidence>
<accession>A0A1Z5JKD3</accession>
<reference evidence="2 3" key="1">
    <citation type="journal article" date="2015" name="Plant Cell">
        <title>Oil accumulation by the oleaginous diatom Fistulifera solaris as revealed by the genome and transcriptome.</title>
        <authorList>
            <person name="Tanaka T."/>
            <person name="Maeda Y."/>
            <person name="Veluchamy A."/>
            <person name="Tanaka M."/>
            <person name="Abida H."/>
            <person name="Marechal E."/>
            <person name="Bowler C."/>
            <person name="Muto M."/>
            <person name="Sunaga Y."/>
            <person name="Tanaka M."/>
            <person name="Yoshino T."/>
            <person name="Taniguchi T."/>
            <person name="Fukuda Y."/>
            <person name="Nemoto M."/>
            <person name="Matsumoto M."/>
            <person name="Wong P.S."/>
            <person name="Aburatani S."/>
            <person name="Fujibuchi W."/>
        </authorList>
    </citation>
    <scope>NUCLEOTIDE SEQUENCE [LARGE SCALE GENOMIC DNA]</scope>
    <source>
        <strain evidence="2 3">JPCC DA0580</strain>
    </source>
</reference>
<evidence type="ECO:0000313" key="2">
    <source>
        <dbReference type="EMBL" id="GAX14241.1"/>
    </source>
</evidence>
<keyword evidence="3" id="KW-1185">Reference proteome</keyword>
<dbReference type="EMBL" id="BDSP01000078">
    <property type="protein sequence ID" value="GAX14241.1"/>
    <property type="molecule type" value="Genomic_DNA"/>
</dbReference>
<gene>
    <name evidence="2" type="ORF">FisN_1Hh434</name>
</gene>
<proteinExistence type="predicted"/>
<evidence type="ECO:0000313" key="3">
    <source>
        <dbReference type="Proteomes" id="UP000198406"/>
    </source>
</evidence>
<dbReference type="OrthoDB" id="120976at2759"/>
<organism evidence="2 3">
    <name type="scientific">Fistulifera solaris</name>
    <name type="common">Oleaginous diatom</name>
    <dbReference type="NCBI Taxonomy" id="1519565"/>
    <lineage>
        <taxon>Eukaryota</taxon>
        <taxon>Sar</taxon>
        <taxon>Stramenopiles</taxon>
        <taxon>Ochrophyta</taxon>
        <taxon>Bacillariophyta</taxon>
        <taxon>Bacillariophyceae</taxon>
        <taxon>Bacillariophycidae</taxon>
        <taxon>Naviculales</taxon>
        <taxon>Naviculaceae</taxon>
        <taxon>Fistulifera</taxon>
    </lineage>
</organism>
<comment type="caution">
    <text evidence="2">The sequence shown here is derived from an EMBL/GenBank/DDBJ whole genome shotgun (WGS) entry which is preliminary data.</text>
</comment>
<dbReference type="Proteomes" id="UP000198406">
    <property type="component" value="Unassembled WGS sequence"/>
</dbReference>
<dbReference type="AlphaFoldDB" id="A0A1Z5JKD3"/>
<feature type="region of interest" description="Disordered" evidence="1">
    <location>
        <begin position="517"/>
        <end position="553"/>
    </location>
</feature>
<sequence>MNEALLELIPVDQFTEHQEKMLELEMCDSVKLYRFSREPSSLNEVSFDSNKSISIWRDNGTVICLGGEAHDKYCERCICFDISHGEITRQVAIYGIADDYDEEYTQSDAGMAETTAFFWSLKDLEADISILEIFIHGSEDQISSPFSLKALQPHQLASILDANPTRTFDIRCGPLTPKQSKILATPPYPLKLKFGESLVTNEDQFRFQKKDKGRAFVDALEKRQPLFFGSLSIDLSISDEIPFGPNELKRLLELDISYDKLAIANVIRDNKSVLLPLSVKANSLECKIEAQRFQANDFNSLNIVTRDLRLMIDLVNVTDWEMYLTLFFNRVAVLGHFQKLNLLFDCRRSYEETQLFEFEKVASITKALLHAVNSNPKLSHLDLSDESSKIDFIPHLKDIFEGIEAHKGLRFLVVESYPCTDDPDYSWLKRLLSRNRTITVLDDTGTILSDGSTIDELYSLNRFYNGSEALSKDSASPRRELVTKALLESASKCFQRSALLLFRLTDVLCEFLQDDDSNQDEGIASQTVSEATELPDSNPCESTETAPKKMRTS</sequence>
<name>A0A1Z5JKD3_FISSO</name>
<dbReference type="InParanoid" id="A0A1Z5JKD3"/>
<protein>
    <submittedName>
        <fullName evidence="2">Uncharacterized protein</fullName>
    </submittedName>
</protein>